<reference evidence="1" key="1">
    <citation type="submission" date="2015-05" db="EMBL/GenBank/DDBJ databases">
        <title>Permanent draft genome of Rhodopirellula islandicus K833.</title>
        <authorList>
            <person name="Kizina J."/>
            <person name="Richter M."/>
            <person name="Glockner F.O."/>
            <person name="Harder J."/>
        </authorList>
    </citation>
    <scope>NUCLEOTIDE SEQUENCE [LARGE SCALE GENOMIC DNA]</scope>
    <source>
        <strain evidence="1">K833</strain>
    </source>
</reference>
<dbReference type="AlphaFoldDB" id="A0A0J1BE86"/>
<dbReference type="EMBL" id="LECT01000025">
    <property type="protein sequence ID" value="KLU04856.1"/>
    <property type="molecule type" value="Genomic_DNA"/>
</dbReference>
<accession>A0A0J1BE86</accession>
<keyword evidence="2" id="KW-1185">Reference proteome</keyword>
<evidence type="ECO:0000313" key="1">
    <source>
        <dbReference type="EMBL" id="KLU04856.1"/>
    </source>
</evidence>
<evidence type="ECO:0000313" key="2">
    <source>
        <dbReference type="Proteomes" id="UP000036367"/>
    </source>
</evidence>
<gene>
    <name evidence="1" type="ORF">RISK_003124</name>
</gene>
<sequence>MLARWQTRPWARANVSLAGAKDAVDAAGESVATDMEGGPMELGGGESNFDVGIIATAVTR</sequence>
<organism evidence="1 2">
    <name type="scientific">Rhodopirellula islandica</name>
    <dbReference type="NCBI Taxonomy" id="595434"/>
    <lineage>
        <taxon>Bacteria</taxon>
        <taxon>Pseudomonadati</taxon>
        <taxon>Planctomycetota</taxon>
        <taxon>Planctomycetia</taxon>
        <taxon>Pirellulales</taxon>
        <taxon>Pirellulaceae</taxon>
        <taxon>Rhodopirellula</taxon>
    </lineage>
</organism>
<dbReference type="PATRIC" id="fig|595434.4.peg.2977"/>
<name>A0A0J1BE86_RHOIS</name>
<proteinExistence type="predicted"/>
<dbReference type="Proteomes" id="UP000036367">
    <property type="component" value="Unassembled WGS sequence"/>
</dbReference>
<protein>
    <submittedName>
        <fullName evidence="1">Uncharacterized protein</fullName>
    </submittedName>
</protein>
<comment type="caution">
    <text evidence="1">The sequence shown here is derived from an EMBL/GenBank/DDBJ whole genome shotgun (WGS) entry which is preliminary data.</text>
</comment>